<comment type="caution">
    <text evidence="1">The sequence shown here is derived from an EMBL/GenBank/DDBJ whole genome shotgun (WGS) entry which is preliminary data.</text>
</comment>
<feature type="non-terminal residue" evidence="1">
    <location>
        <position position="97"/>
    </location>
</feature>
<proteinExistence type="predicted"/>
<gene>
    <name evidence="1" type="ORF">A6R68_05422</name>
</gene>
<feature type="non-terminal residue" evidence="1">
    <location>
        <position position="1"/>
    </location>
</feature>
<reference evidence="1 2" key="1">
    <citation type="submission" date="2016-06" db="EMBL/GenBank/DDBJ databases">
        <title>The Draft Genome Sequence and Annotation of the Desert Woodrat Neotoma lepida.</title>
        <authorList>
            <person name="Campbell M."/>
            <person name="Oakeson K.F."/>
            <person name="Yandell M."/>
            <person name="Halpert J.R."/>
            <person name="Dearing D."/>
        </authorList>
    </citation>
    <scope>NUCLEOTIDE SEQUENCE [LARGE SCALE GENOMIC DNA]</scope>
    <source>
        <strain evidence="1">417</strain>
        <tissue evidence="1">Liver</tissue>
    </source>
</reference>
<name>A0A1A6GIE2_NEOLE</name>
<dbReference type="EMBL" id="LZPO01087619">
    <property type="protein sequence ID" value="OBS66038.1"/>
    <property type="molecule type" value="Genomic_DNA"/>
</dbReference>
<keyword evidence="2" id="KW-1185">Reference proteome</keyword>
<evidence type="ECO:0000313" key="2">
    <source>
        <dbReference type="Proteomes" id="UP000092124"/>
    </source>
</evidence>
<dbReference type="Proteomes" id="UP000092124">
    <property type="component" value="Unassembled WGS sequence"/>
</dbReference>
<organism evidence="1 2">
    <name type="scientific">Neotoma lepida</name>
    <name type="common">Desert woodrat</name>
    <dbReference type="NCBI Taxonomy" id="56216"/>
    <lineage>
        <taxon>Eukaryota</taxon>
        <taxon>Metazoa</taxon>
        <taxon>Chordata</taxon>
        <taxon>Craniata</taxon>
        <taxon>Vertebrata</taxon>
        <taxon>Euteleostomi</taxon>
        <taxon>Mammalia</taxon>
        <taxon>Eutheria</taxon>
        <taxon>Euarchontoglires</taxon>
        <taxon>Glires</taxon>
        <taxon>Rodentia</taxon>
        <taxon>Myomorpha</taxon>
        <taxon>Muroidea</taxon>
        <taxon>Cricetidae</taxon>
        <taxon>Neotominae</taxon>
        <taxon>Neotoma</taxon>
    </lineage>
</organism>
<evidence type="ECO:0000313" key="1">
    <source>
        <dbReference type="EMBL" id="OBS66038.1"/>
    </source>
</evidence>
<protein>
    <submittedName>
        <fullName evidence="1">Uncharacterized protein</fullName>
    </submittedName>
</protein>
<accession>A0A1A6GIE2</accession>
<sequence length="97" mass="10290">IPFPAEAVPGLTLLSSQNNFPSKAELTPCSPSHQSCSKQLQGVRDTYRAGLFCTARGVRDTLPSKAGLTPCSPSRQSPLSCNFVAYILVPEPGTKPT</sequence>
<dbReference type="AlphaFoldDB" id="A0A1A6GIE2"/>